<keyword evidence="4" id="KW-1185">Reference proteome</keyword>
<keyword evidence="1" id="KW-0677">Repeat</keyword>
<reference evidence="3 4" key="1">
    <citation type="journal article" date="2015" name="Plant Cell">
        <title>Oil accumulation by the oleaginous diatom Fistulifera solaris as revealed by the genome and transcriptome.</title>
        <authorList>
            <person name="Tanaka T."/>
            <person name="Maeda Y."/>
            <person name="Veluchamy A."/>
            <person name="Tanaka M."/>
            <person name="Abida H."/>
            <person name="Marechal E."/>
            <person name="Bowler C."/>
            <person name="Muto M."/>
            <person name="Sunaga Y."/>
            <person name="Tanaka M."/>
            <person name="Yoshino T."/>
            <person name="Taniguchi T."/>
            <person name="Fukuda Y."/>
            <person name="Nemoto M."/>
            <person name="Matsumoto M."/>
            <person name="Wong P.S."/>
            <person name="Aburatani S."/>
            <person name="Fujibuchi W."/>
        </authorList>
    </citation>
    <scope>NUCLEOTIDE SEQUENCE [LARGE SCALE GENOMIC DNA]</scope>
    <source>
        <strain evidence="3 4">JPCC DA0580</strain>
    </source>
</reference>
<dbReference type="InterPro" id="IPR011990">
    <property type="entry name" value="TPR-like_helical_dom_sf"/>
</dbReference>
<name>A0A1Z5JUI6_FISSO</name>
<dbReference type="AlphaFoldDB" id="A0A1Z5JUI6"/>
<evidence type="ECO:0000313" key="3">
    <source>
        <dbReference type="EMBL" id="GAX17411.1"/>
    </source>
</evidence>
<dbReference type="PANTHER" id="PTHR47447">
    <property type="entry name" value="OS03G0856100 PROTEIN"/>
    <property type="match status" value="1"/>
</dbReference>
<gene>
    <name evidence="3" type="ORF">FisN_5Hh056</name>
</gene>
<dbReference type="InParanoid" id="A0A1Z5JUI6"/>
<sequence>MILSRCVSLVIFLGSIVPQIASFLVVPRHGRHVKFVRHIFFAASKTKESQTDVEVVNQLKELARITSQDSTAILQAAQIQQQTDASSELINLLLEIYAYSCDASAAQQAQDLLETQSEPKVSSIALVMEGWIRQGNIEQVVALYEKYANDDNDLLLFHKVLKAYGRAGQAAKAYDLLQERVEQGKTVDQKAWIHVLRAHRSEPATIETMLGEMMTGFRRKELEDWLPTIEAYNVLLWAYRDDAEEAEKLLYELIAQSKEGNGVVKPNAESFYHLLQAFGRLKQPSAFKVENVLQLQKALGVECTTQCLQTAIYVISKSRDHNKAQKAKKYLELLAEEDVTSNVYSNVLAACAYTSEAAKPEDKLAAFEIAFNIFQKLTKGSEAEISSRPFVLMLRCCEKLMKNPEKRDVVVRSVFQKCCDTGVVSNKVLGTLAKAASESLQLQLLNGFVEDGFEVPSEWSRNLINSR</sequence>
<accession>A0A1Z5JUI6</accession>
<organism evidence="3 4">
    <name type="scientific">Fistulifera solaris</name>
    <name type="common">Oleaginous diatom</name>
    <dbReference type="NCBI Taxonomy" id="1519565"/>
    <lineage>
        <taxon>Eukaryota</taxon>
        <taxon>Sar</taxon>
        <taxon>Stramenopiles</taxon>
        <taxon>Ochrophyta</taxon>
        <taxon>Bacillariophyta</taxon>
        <taxon>Bacillariophyceae</taxon>
        <taxon>Bacillariophycidae</taxon>
        <taxon>Naviculales</taxon>
        <taxon>Naviculaceae</taxon>
        <taxon>Fistulifera</taxon>
    </lineage>
</organism>
<proteinExistence type="predicted"/>
<evidence type="ECO:0000313" key="4">
    <source>
        <dbReference type="Proteomes" id="UP000198406"/>
    </source>
</evidence>
<dbReference type="EMBL" id="BDSP01000117">
    <property type="protein sequence ID" value="GAX17411.1"/>
    <property type="molecule type" value="Genomic_DNA"/>
</dbReference>
<evidence type="ECO:0000256" key="1">
    <source>
        <dbReference type="ARBA" id="ARBA00022737"/>
    </source>
</evidence>
<feature type="chain" id="PRO_5012984075" description="Pentacotripeptide-repeat region of PRORP domain-containing protein" evidence="2">
    <location>
        <begin position="23"/>
        <end position="467"/>
    </location>
</feature>
<dbReference type="OrthoDB" id="185373at2759"/>
<dbReference type="PANTHER" id="PTHR47447:SF17">
    <property type="entry name" value="OS12G0638900 PROTEIN"/>
    <property type="match status" value="1"/>
</dbReference>
<evidence type="ECO:0000256" key="2">
    <source>
        <dbReference type="SAM" id="SignalP"/>
    </source>
</evidence>
<keyword evidence="2" id="KW-0732">Signal</keyword>
<evidence type="ECO:0008006" key="5">
    <source>
        <dbReference type="Google" id="ProtNLM"/>
    </source>
</evidence>
<dbReference type="Gene3D" id="1.25.40.10">
    <property type="entry name" value="Tetratricopeptide repeat domain"/>
    <property type="match status" value="2"/>
</dbReference>
<protein>
    <recommendedName>
        <fullName evidence="5">Pentacotripeptide-repeat region of PRORP domain-containing protein</fullName>
    </recommendedName>
</protein>
<dbReference type="Proteomes" id="UP000198406">
    <property type="component" value="Unassembled WGS sequence"/>
</dbReference>
<comment type="caution">
    <text evidence="3">The sequence shown here is derived from an EMBL/GenBank/DDBJ whole genome shotgun (WGS) entry which is preliminary data.</text>
</comment>
<feature type="signal peptide" evidence="2">
    <location>
        <begin position="1"/>
        <end position="22"/>
    </location>
</feature>